<name>A0A9X1NX55_9HYPH</name>
<evidence type="ECO:0000313" key="2">
    <source>
        <dbReference type="Proteomes" id="UP001139035"/>
    </source>
</evidence>
<proteinExistence type="predicted"/>
<dbReference type="RefSeq" id="WP_233717094.1">
    <property type="nucleotide sequence ID" value="NZ_JAJUWU010000001.1"/>
</dbReference>
<keyword evidence="2" id="KW-1185">Reference proteome</keyword>
<organism evidence="1 2">
    <name type="scientific">Jiella avicenniae</name>
    <dbReference type="NCBI Taxonomy" id="2907202"/>
    <lineage>
        <taxon>Bacteria</taxon>
        <taxon>Pseudomonadati</taxon>
        <taxon>Pseudomonadota</taxon>
        <taxon>Alphaproteobacteria</taxon>
        <taxon>Hyphomicrobiales</taxon>
        <taxon>Aurantimonadaceae</taxon>
        <taxon>Jiella</taxon>
    </lineage>
</organism>
<evidence type="ECO:0000313" key="1">
    <source>
        <dbReference type="EMBL" id="MCE7026390.1"/>
    </source>
</evidence>
<dbReference type="Proteomes" id="UP001139035">
    <property type="component" value="Unassembled WGS sequence"/>
</dbReference>
<sequence>MTRTVIETLGDLRDHRMSLAFFCTGSKCGRELGLTLDRAIEIYGADQIYIDWTPSRPAIFCRECGCRRMRMIVQAVPSGYGLRDFD</sequence>
<dbReference type="AlphaFoldDB" id="A0A9X1NX55"/>
<dbReference type="EMBL" id="JAJUWU010000001">
    <property type="protein sequence ID" value="MCE7026390.1"/>
    <property type="molecule type" value="Genomic_DNA"/>
</dbReference>
<protein>
    <submittedName>
        <fullName evidence="1">Uncharacterized protein</fullName>
    </submittedName>
</protein>
<reference evidence="1" key="1">
    <citation type="submission" date="2022-01" db="EMBL/GenBank/DDBJ databases">
        <title>Jiella avicenniae sp. nov., a novel endophytic bacterium isolated from bark of Avicennia marina.</title>
        <authorList>
            <person name="Tuo L."/>
        </authorList>
    </citation>
    <scope>NUCLEOTIDE SEQUENCE</scope>
    <source>
        <strain evidence="1">CBK1P-4</strain>
    </source>
</reference>
<accession>A0A9X1NX55</accession>
<comment type="caution">
    <text evidence="1">The sequence shown here is derived from an EMBL/GenBank/DDBJ whole genome shotgun (WGS) entry which is preliminary data.</text>
</comment>
<gene>
    <name evidence="1" type="ORF">LZD57_00170</name>
</gene>